<dbReference type="GO" id="GO:0046686">
    <property type="term" value="P:response to cadmium ion"/>
    <property type="evidence" value="ECO:0007669"/>
    <property type="project" value="InterPro"/>
</dbReference>
<feature type="signal peptide" evidence="2">
    <location>
        <begin position="1"/>
        <end position="20"/>
    </location>
</feature>
<feature type="compositionally biased region" description="Basic and acidic residues" evidence="1">
    <location>
        <begin position="105"/>
        <end position="115"/>
    </location>
</feature>
<keyword evidence="4" id="KW-1185">Reference proteome</keyword>
<sequence length="115" mass="12976">MRRFCLILLLLILPFQFNWAVAAAYCQHEEASQSKWHFGHHEHHHQSSTKAGHDKKAVIDTDCGVCHLVSAAMACGQPLRLDTVDRAQTPPVSHALKLTSSSTRAPDRPQWRRLT</sequence>
<gene>
    <name evidence="3" type="ORF">A9Y76_27605</name>
</gene>
<evidence type="ECO:0000313" key="4">
    <source>
        <dbReference type="Proteomes" id="UP000078572"/>
    </source>
</evidence>
<keyword evidence="2" id="KW-0732">Signal</keyword>
<feature type="chain" id="PRO_5008251082" evidence="2">
    <location>
        <begin position="21"/>
        <end position="115"/>
    </location>
</feature>
<accession>A0A192A7B7</accession>
<feature type="region of interest" description="Disordered" evidence="1">
    <location>
        <begin position="92"/>
        <end position="115"/>
    </location>
</feature>
<dbReference type="RefSeq" id="WP_009240712.1">
    <property type="nucleotide sequence ID" value="NZ_JALPTF010000024.1"/>
</dbReference>
<dbReference type="GeneID" id="34789967"/>
<evidence type="ECO:0000256" key="1">
    <source>
        <dbReference type="SAM" id="MobiDB-lite"/>
    </source>
</evidence>
<dbReference type="EMBL" id="CP016024">
    <property type="protein sequence ID" value="ANJ76370.1"/>
    <property type="molecule type" value="Genomic_DNA"/>
</dbReference>
<organism evidence="3 4">
    <name type="scientific">Ralstonia insidiosa</name>
    <dbReference type="NCBI Taxonomy" id="190721"/>
    <lineage>
        <taxon>Bacteria</taxon>
        <taxon>Pseudomonadati</taxon>
        <taxon>Pseudomonadota</taxon>
        <taxon>Betaproteobacteria</taxon>
        <taxon>Burkholderiales</taxon>
        <taxon>Burkholderiaceae</taxon>
        <taxon>Ralstonia</taxon>
    </lineage>
</organism>
<protein>
    <submittedName>
        <fullName evidence="3">Cobalt-zinc-cadmium resistance protein</fullName>
    </submittedName>
</protein>
<name>A0A192A7B7_9RALS</name>
<keyword evidence="3" id="KW-0614">Plasmid</keyword>
<dbReference type="OrthoDB" id="6717343at2"/>
<dbReference type="NCBIfam" id="NF045614">
    <property type="entry name" value="efflu_CzcI_Cupr"/>
    <property type="match status" value="1"/>
</dbReference>
<dbReference type="Proteomes" id="UP000078572">
    <property type="component" value="Plasmid pRI-1"/>
</dbReference>
<reference evidence="4" key="1">
    <citation type="submission" date="2016-06" db="EMBL/GenBank/DDBJ databases">
        <authorList>
            <person name="Xu Y."/>
            <person name="Nagy A."/>
            <person name="Yan X."/>
            <person name="Kim S.W."/>
            <person name="Haley B."/>
            <person name="Liu N.T."/>
            <person name="Nou X."/>
        </authorList>
    </citation>
    <scope>NUCLEOTIDE SEQUENCE [LARGE SCALE GENOMIC DNA]</scope>
    <source>
        <strain evidence="4">ATCC 49129</strain>
        <plasmid evidence="4">pri-1</plasmid>
    </source>
</reference>
<geneLocation type="plasmid" evidence="4">
    <name>pri-1</name>
</geneLocation>
<evidence type="ECO:0000256" key="2">
    <source>
        <dbReference type="SAM" id="SignalP"/>
    </source>
</evidence>
<proteinExistence type="predicted"/>
<dbReference type="InterPro" id="IPR055013">
    <property type="entry name" value="CzcI"/>
</dbReference>
<evidence type="ECO:0000313" key="3">
    <source>
        <dbReference type="EMBL" id="ANJ76370.1"/>
    </source>
</evidence>
<dbReference type="AlphaFoldDB" id="A0A192A7B7"/>